<dbReference type="GO" id="GO:0071111">
    <property type="term" value="F:cyclic-guanylate-specific phosphodiesterase activity"/>
    <property type="evidence" value="ECO:0007669"/>
    <property type="project" value="InterPro"/>
</dbReference>
<dbReference type="PANTHER" id="PTHR33121">
    <property type="entry name" value="CYCLIC DI-GMP PHOSPHODIESTERASE PDEF"/>
    <property type="match status" value="1"/>
</dbReference>
<proteinExistence type="predicted"/>
<gene>
    <name evidence="4" type="ORF">SAMN05660284_00044</name>
</gene>
<dbReference type="InterPro" id="IPR043128">
    <property type="entry name" value="Rev_trsase/Diguanyl_cyclase"/>
</dbReference>
<dbReference type="RefSeq" id="WP_091189467.1">
    <property type="nucleotide sequence ID" value="NZ_FOVE01000001.1"/>
</dbReference>
<dbReference type="InterPro" id="IPR050706">
    <property type="entry name" value="Cyclic-di-GMP_PDE-like"/>
</dbReference>
<feature type="domain" description="EAL" evidence="2">
    <location>
        <begin position="6"/>
        <end position="256"/>
    </location>
</feature>
<dbReference type="Pfam" id="PF00563">
    <property type="entry name" value="EAL"/>
    <property type="match status" value="1"/>
</dbReference>
<evidence type="ECO:0000313" key="5">
    <source>
        <dbReference type="Proteomes" id="UP000242869"/>
    </source>
</evidence>
<reference evidence="5" key="1">
    <citation type="submission" date="2016-10" db="EMBL/GenBank/DDBJ databases">
        <authorList>
            <person name="Varghese N."/>
            <person name="Submissions S."/>
        </authorList>
    </citation>
    <scope>NUCLEOTIDE SEQUENCE [LARGE SCALE GENOMIC DNA]</scope>
    <source>
        <strain evidence="5">DSM 6150</strain>
    </source>
</reference>
<name>A0A1I4UYY3_9NEIS</name>
<dbReference type="InterPro" id="IPR001633">
    <property type="entry name" value="EAL_dom"/>
</dbReference>
<dbReference type="EMBL" id="FOVE01000001">
    <property type="protein sequence ID" value="SFM94194.1"/>
    <property type="molecule type" value="Genomic_DNA"/>
</dbReference>
<dbReference type="Gene3D" id="3.30.70.270">
    <property type="match status" value="1"/>
</dbReference>
<dbReference type="SMART" id="SM00052">
    <property type="entry name" value="EAL"/>
    <property type="match status" value="1"/>
</dbReference>
<dbReference type="OrthoDB" id="9813903at2"/>
<dbReference type="NCBIfam" id="TIGR00254">
    <property type="entry name" value="GGDEF"/>
    <property type="match status" value="1"/>
</dbReference>
<evidence type="ECO:0000259" key="3">
    <source>
        <dbReference type="PROSITE" id="PS50887"/>
    </source>
</evidence>
<sequence>MAPISLDVQRNDLVELLESGQLSALFQPIAGLGAGEILGYEGLIRGPSTSYLHSPINLFSAASRCGLLPELDFACRRAIIHAFVKAGLSGRLFLNVSPICLTLPSFRPGATLEILREAGLSPQRIVIELTETQPAENFDLLFDALLHYRDMGFQIALDDLGEGFSGLRLWSELQPDFVKIDKYFIQDMAGDPQKRQFVRSIQHIAVSTGARVIAEGVENREDLEAIRRIGIDLVQGYLISRPQANPLRKLPAALCESMQVPGRGIDRQTAISLLTRVEPAAETETNNHIYERFSAEPDLHAIPVVDSQNIPVGLLKRHIVLERFARPFCRELYGHRPCAQLMDQSPLIVEHGISLQELSSLVTSSDRRYLADGFIITEGGAFLGMGSGQDLMRAITELQMRAARHANPLTLLPGNVPIQEEIQSLLARGQCFVAVYADLGHFKPFNDIYGYDRGDELIKMLGELLQGAIDPSLDFIGHIGGDDFLVLFQSENWRERCAELLAFFNRRIREYFSPEHLRAGGYSATNRQGQPEWCPLVSLSLGAVEIEPEHYASHHEIATAAAMAKKMAKSQPGSSLFIERRRPDSVQDAKKPTGIRLAAVQ</sequence>
<feature type="domain" description="GGDEF" evidence="3">
    <location>
        <begin position="430"/>
        <end position="582"/>
    </location>
</feature>
<dbReference type="InterPro" id="IPR029787">
    <property type="entry name" value="Nucleotide_cyclase"/>
</dbReference>
<dbReference type="SUPFAM" id="SSF54631">
    <property type="entry name" value="CBS-domain pair"/>
    <property type="match status" value="1"/>
</dbReference>
<dbReference type="AlphaFoldDB" id="A0A1I4UYY3"/>
<dbReference type="Gene3D" id="3.20.20.450">
    <property type="entry name" value="EAL domain"/>
    <property type="match status" value="1"/>
</dbReference>
<evidence type="ECO:0000313" key="4">
    <source>
        <dbReference type="EMBL" id="SFM94194.1"/>
    </source>
</evidence>
<accession>A0A1I4UYY3</accession>
<dbReference type="SUPFAM" id="SSF141868">
    <property type="entry name" value="EAL domain-like"/>
    <property type="match status" value="1"/>
</dbReference>
<evidence type="ECO:0000259" key="2">
    <source>
        <dbReference type="PROSITE" id="PS50883"/>
    </source>
</evidence>
<dbReference type="PROSITE" id="PS50887">
    <property type="entry name" value="GGDEF"/>
    <property type="match status" value="1"/>
</dbReference>
<dbReference type="CDD" id="cd01949">
    <property type="entry name" value="GGDEF"/>
    <property type="match status" value="1"/>
</dbReference>
<evidence type="ECO:0000256" key="1">
    <source>
        <dbReference type="SAM" id="MobiDB-lite"/>
    </source>
</evidence>
<dbReference type="SMART" id="SM00267">
    <property type="entry name" value="GGDEF"/>
    <property type="match status" value="1"/>
</dbReference>
<dbReference type="CDD" id="cd04598">
    <property type="entry name" value="CBS_pair_GGDEF_EAL"/>
    <property type="match status" value="1"/>
</dbReference>
<dbReference type="InterPro" id="IPR000160">
    <property type="entry name" value="GGDEF_dom"/>
</dbReference>
<protein>
    <submittedName>
        <fullName evidence="4">Diguanylate cyclase (GGDEF) domain-containing protein</fullName>
    </submittedName>
</protein>
<feature type="compositionally biased region" description="Basic and acidic residues" evidence="1">
    <location>
        <begin position="578"/>
        <end position="591"/>
    </location>
</feature>
<dbReference type="InterPro" id="IPR046342">
    <property type="entry name" value="CBS_dom_sf"/>
</dbReference>
<dbReference type="Proteomes" id="UP000242869">
    <property type="component" value="Unassembled WGS sequence"/>
</dbReference>
<dbReference type="Gene3D" id="3.10.580.10">
    <property type="entry name" value="CBS-domain"/>
    <property type="match status" value="1"/>
</dbReference>
<dbReference type="PROSITE" id="PS50883">
    <property type="entry name" value="EAL"/>
    <property type="match status" value="1"/>
</dbReference>
<dbReference type="Pfam" id="PF00990">
    <property type="entry name" value="GGDEF"/>
    <property type="match status" value="1"/>
</dbReference>
<dbReference type="STRING" id="83765.SAMN05660284_00044"/>
<dbReference type="CDD" id="cd01948">
    <property type="entry name" value="EAL"/>
    <property type="match status" value="1"/>
</dbReference>
<dbReference type="SUPFAM" id="SSF55073">
    <property type="entry name" value="Nucleotide cyclase"/>
    <property type="match status" value="1"/>
</dbReference>
<keyword evidence="5" id="KW-1185">Reference proteome</keyword>
<dbReference type="PANTHER" id="PTHR33121:SF76">
    <property type="entry name" value="SIGNALING PROTEIN"/>
    <property type="match status" value="1"/>
</dbReference>
<dbReference type="InterPro" id="IPR035919">
    <property type="entry name" value="EAL_sf"/>
</dbReference>
<organism evidence="4 5">
    <name type="scientific">Formivibrio citricus</name>
    <dbReference type="NCBI Taxonomy" id="83765"/>
    <lineage>
        <taxon>Bacteria</taxon>
        <taxon>Pseudomonadati</taxon>
        <taxon>Pseudomonadota</taxon>
        <taxon>Betaproteobacteria</taxon>
        <taxon>Neisseriales</taxon>
        <taxon>Chitinibacteraceae</taxon>
        <taxon>Formivibrio</taxon>
    </lineage>
</organism>
<feature type="region of interest" description="Disordered" evidence="1">
    <location>
        <begin position="573"/>
        <end position="601"/>
    </location>
</feature>